<accession>A0A151I236</accession>
<keyword evidence="3" id="KW-1185">Reference proteome</keyword>
<dbReference type="EMBL" id="KQ976560">
    <property type="protein sequence ID" value="KYM80607.1"/>
    <property type="molecule type" value="Genomic_DNA"/>
</dbReference>
<gene>
    <name evidence="2" type="ORF">ALC53_08945</name>
</gene>
<feature type="compositionally biased region" description="Basic and acidic residues" evidence="1">
    <location>
        <begin position="100"/>
        <end position="113"/>
    </location>
</feature>
<organism evidence="2 3">
    <name type="scientific">Atta colombica</name>
    <dbReference type="NCBI Taxonomy" id="520822"/>
    <lineage>
        <taxon>Eukaryota</taxon>
        <taxon>Metazoa</taxon>
        <taxon>Ecdysozoa</taxon>
        <taxon>Arthropoda</taxon>
        <taxon>Hexapoda</taxon>
        <taxon>Insecta</taxon>
        <taxon>Pterygota</taxon>
        <taxon>Neoptera</taxon>
        <taxon>Endopterygota</taxon>
        <taxon>Hymenoptera</taxon>
        <taxon>Apocrita</taxon>
        <taxon>Aculeata</taxon>
        <taxon>Formicoidea</taxon>
        <taxon>Formicidae</taxon>
        <taxon>Myrmicinae</taxon>
        <taxon>Atta</taxon>
    </lineage>
</organism>
<feature type="region of interest" description="Disordered" evidence="1">
    <location>
        <begin position="100"/>
        <end position="151"/>
    </location>
</feature>
<dbReference type="Proteomes" id="UP000078540">
    <property type="component" value="Unassembled WGS sequence"/>
</dbReference>
<evidence type="ECO:0000313" key="2">
    <source>
        <dbReference type="EMBL" id="KYM80607.1"/>
    </source>
</evidence>
<dbReference type="AlphaFoldDB" id="A0A151I236"/>
<sequence length="204" mass="22703">MEARFSKGVELRDSKETRRALRRDWGGIALSAEEEILRKNLTSHQFPERARTHQLRGISTVSHFLNVGQMCRDVRRRTVEGVDPETWYGRVVTSVGRLEEEGAEKRKGKEGDAGRWSIAGRGRRRETGSSGTAKSAGNGHGGGVQDFSMDSNKLHLPRKKGASDLEAYQIVIVGNRRLIYHGNAPYPSLKAPTSLFLETRGFAV</sequence>
<reference evidence="2 3" key="1">
    <citation type="submission" date="2015-09" db="EMBL/GenBank/DDBJ databases">
        <title>Atta colombica WGS genome.</title>
        <authorList>
            <person name="Nygaard S."/>
            <person name="Hu H."/>
            <person name="Boomsma J."/>
            <person name="Zhang G."/>
        </authorList>
    </citation>
    <scope>NUCLEOTIDE SEQUENCE [LARGE SCALE GENOMIC DNA]</scope>
    <source>
        <strain evidence="2">Treedump-2</strain>
        <tissue evidence="2">Whole body</tissue>
    </source>
</reference>
<evidence type="ECO:0000313" key="3">
    <source>
        <dbReference type="Proteomes" id="UP000078540"/>
    </source>
</evidence>
<evidence type="ECO:0000256" key="1">
    <source>
        <dbReference type="SAM" id="MobiDB-lite"/>
    </source>
</evidence>
<name>A0A151I236_9HYME</name>
<proteinExistence type="predicted"/>
<protein>
    <submittedName>
        <fullName evidence="2">Uncharacterized protein</fullName>
    </submittedName>
</protein>